<name>A0A6A6AYD0_9PEZI</name>
<dbReference type="Proteomes" id="UP000799438">
    <property type="component" value="Unassembled WGS sequence"/>
</dbReference>
<evidence type="ECO:0000313" key="3">
    <source>
        <dbReference type="Proteomes" id="UP000799438"/>
    </source>
</evidence>
<reference evidence="2" key="1">
    <citation type="journal article" date="2020" name="Stud. Mycol.">
        <title>101 Dothideomycetes genomes: a test case for predicting lifestyles and emergence of pathogens.</title>
        <authorList>
            <person name="Haridas S."/>
            <person name="Albert R."/>
            <person name="Binder M."/>
            <person name="Bloem J."/>
            <person name="Labutti K."/>
            <person name="Salamov A."/>
            <person name="Andreopoulos B."/>
            <person name="Baker S."/>
            <person name="Barry K."/>
            <person name="Bills G."/>
            <person name="Bluhm B."/>
            <person name="Cannon C."/>
            <person name="Castanera R."/>
            <person name="Culley D."/>
            <person name="Daum C."/>
            <person name="Ezra D."/>
            <person name="Gonzalez J."/>
            <person name="Henrissat B."/>
            <person name="Kuo A."/>
            <person name="Liang C."/>
            <person name="Lipzen A."/>
            <person name="Lutzoni F."/>
            <person name="Magnuson J."/>
            <person name="Mondo S."/>
            <person name="Nolan M."/>
            <person name="Ohm R."/>
            <person name="Pangilinan J."/>
            <person name="Park H.-J."/>
            <person name="Ramirez L."/>
            <person name="Alfaro M."/>
            <person name="Sun H."/>
            <person name="Tritt A."/>
            <person name="Yoshinaga Y."/>
            <person name="Zwiers L.-H."/>
            <person name="Turgeon B."/>
            <person name="Goodwin S."/>
            <person name="Spatafora J."/>
            <person name="Crous P."/>
            <person name="Grigoriev I."/>
        </authorList>
    </citation>
    <scope>NUCLEOTIDE SEQUENCE</scope>
    <source>
        <strain evidence="2">CBS 121167</strain>
    </source>
</reference>
<dbReference type="EMBL" id="ML995516">
    <property type="protein sequence ID" value="KAF2136616.1"/>
    <property type="molecule type" value="Genomic_DNA"/>
</dbReference>
<evidence type="ECO:0008006" key="4">
    <source>
        <dbReference type="Google" id="ProtNLM"/>
    </source>
</evidence>
<keyword evidence="1" id="KW-0732">Signal</keyword>
<feature type="chain" id="PRO_5025692595" description="Ecp2 effector protein domain-containing protein" evidence="1">
    <location>
        <begin position="18"/>
        <end position="130"/>
    </location>
</feature>
<evidence type="ECO:0000313" key="2">
    <source>
        <dbReference type="EMBL" id="KAF2136616.1"/>
    </source>
</evidence>
<sequence>MALRVLTVFALALAAQASSPDIDTDAITCGSSSENPSTGGVTNVINEVRPKAECAQSNGWGDKCRQLVKHSDAQIKICGASDGIKSMGYPCTDIATYANAIQQQCLDNDSQTSGGTYQIDDDQWIEVVAL</sequence>
<protein>
    <recommendedName>
        <fullName evidence="4">Ecp2 effector protein domain-containing protein</fullName>
    </recommendedName>
</protein>
<keyword evidence="3" id="KW-1185">Reference proteome</keyword>
<dbReference type="OrthoDB" id="4521797at2759"/>
<dbReference type="GeneID" id="54304005"/>
<feature type="signal peptide" evidence="1">
    <location>
        <begin position="1"/>
        <end position="17"/>
    </location>
</feature>
<gene>
    <name evidence="2" type="ORF">K452DRAFT_362426</name>
</gene>
<proteinExistence type="predicted"/>
<dbReference type="AlphaFoldDB" id="A0A6A6AYD0"/>
<organism evidence="2 3">
    <name type="scientific">Aplosporella prunicola CBS 121167</name>
    <dbReference type="NCBI Taxonomy" id="1176127"/>
    <lineage>
        <taxon>Eukaryota</taxon>
        <taxon>Fungi</taxon>
        <taxon>Dikarya</taxon>
        <taxon>Ascomycota</taxon>
        <taxon>Pezizomycotina</taxon>
        <taxon>Dothideomycetes</taxon>
        <taxon>Dothideomycetes incertae sedis</taxon>
        <taxon>Botryosphaeriales</taxon>
        <taxon>Aplosporellaceae</taxon>
        <taxon>Aplosporella</taxon>
    </lineage>
</organism>
<accession>A0A6A6AYD0</accession>
<dbReference type="RefSeq" id="XP_033392334.1">
    <property type="nucleotide sequence ID" value="XM_033546499.1"/>
</dbReference>
<evidence type="ECO:0000256" key="1">
    <source>
        <dbReference type="SAM" id="SignalP"/>
    </source>
</evidence>